<keyword evidence="2" id="KW-1185">Reference proteome</keyword>
<sequence>MFNSSLILLQDHFKKMSSLNQDKYTASLLNPYLYYWGPVQTPS</sequence>
<evidence type="ECO:0000313" key="2">
    <source>
        <dbReference type="Proteomes" id="UP000318384"/>
    </source>
</evidence>
<organism evidence="1 2">
    <name type="scientific">Gimesia aquarii</name>
    <dbReference type="NCBI Taxonomy" id="2527964"/>
    <lineage>
        <taxon>Bacteria</taxon>
        <taxon>Pseudomonadati</taxon>
        <taxon>Planctomycetota</taxon>
        <taxon>Planctomycetia</taxon>
        <taxon>Planctomycetales</taxon>
        <taxon>Planctomycetaceae</taxon>
        <taxon>Gimesia</taxon>
    </lineage>
</organism>
<dbReference type="AlphaFoldDB" id="A0A517WPM3"/>
<gene>
    <name evidence="1" type="ORF">V202x_05390</name>
</gene>
<dbReference type="Proteomes" id="UP000318384">
    <property type="component" value="Chromosome"/>
</dbReference>
<name>A0A517WPM3_9PLAN</name>
<protein>
    <submittedName>
        <fullName evidence="1">Uncharacterized protein</fullName>
    </submittedName>
</protein>
<evidence type="ECO:0000313" key="1">
    <source>
        <dbReference type="EMBL" id="QDU07188.1"/>
    </source>
</evidence>
<proteinExistence type="predicted"/>
<reference evidence="1 2" key="1">
    <citation type="submission" date="2019-03" db="EMBL/GenBank/DDBJ databases">
        <title>Deep-cultivation of Planctomycetes and their phenomic and genomic characterization uncovers novel biology.</title>
        <authorList>
            <person name="Wiegand S."/>
            <person name="Jogler M."/>
            <person name="Boedeker C."/>
            <person name="Pinto D."/>
            <person name="Vollmers J."/>
            <person name="Rivas-Marin E."/>
            <person name="Kohn T."/>
            <person name="Peeters S.H."/>
            <person name="Heuer A."/>
            <person name="Rast P."/>
            <person name="Oberbeckmann S."/>
            <person name="Bunk B."/>
            <person name="Jeske O."/>
            <person name="Meyerdierks A."/>
            <person name="Storesund J.E."/>
            <person name="Kallscheuer N."/>
            <person name="Luecker S."/>
            <person name="Lage O.M."/>
            <person name="Pohl T."/>
            <person name="Merkel B.J."/>
            <person name="Hornburger P."/>
            <person name="Mueller R.-W."/>
            <person name="Bruemmer F."/>
            <person name="Labrenz M."/>
            <person name="Spormann A.M."/>
            <person name="Op den Camp H."/>
            <person name="Overmann J."/>
            <person name="Amann R."/>
            <person name="Jetten M.S.M."/>
            <person name="Mascher T."/>
            <person name="Medema M.H."/>
            <person name="Devos D.P."/>
            <person name="Kaster A.-K."/>
            <person name="Ovreas L."/>
            <person name="Rohde M."/>
            <person name="Galperin M.Y."/>
            <person name="Jogler C."/>
        </authorList>
    </citation>
    <scope>NUCLEOTIDE SEQUENCE [LARGE SCALE GENOMIC DNA]</scope>
    <source>
        <strain evidence="1 2">V202</strain>
    </source>
</reference>
<dbReference type="EMBL" id="CP037422">
    <property type="protein sequence ID" value="QDU07188.1"/>
    <property type="molecule type" value="Genomic_DNA"/>
</dbReference>
<accession>A0A517WPM3</accession>